<dbReference type="AlphaFoldDB" id="A0A0H3ZJX6"/>
<name>A0A0H3ZJX6_VIBSP</name>
<sequence length="72" mass="8290">MPTPRTVKVQIALATTLRTAKVQTATQQCLADFRLGKRSDNPCVFTRNWRIGIKLSLSRLFEIVCSYKERYV</sequence>
<organism evidence="1">
    <name type="scientific">Vibrio splendidus</name>
    <dbReference type="NCBI Taxonomy" id="29497"/>
    <lineage>
        <taxon>Bacteria</taxon>
        <taxon>Pseudomonadati</taxon>
        <taxon>Pseudomonadota</taxon>
        <taxon>Gammaproteobacteria</taxon>
        <taxon>Vibrionales</taxon>
        <taxon>Vibrionaceae</taxon>
        <taxon>Vibrio</taxon>
    </lineage>
</organism>
<accession>A0A0H3ZJX6</accession>
<reference evidence="1" key="1">
    <citation type="journal article" date="2015" name="MBio">
        <title>Eco-Evolutionary Dynamics of Episomes among Ecologically Cohesive Bacterial Populations.</title>
        <authorList>
            <person name="Xue H."/>
            <person name="Cordero O.X."/>
            <person name="Camas F.M."/>
            <person name="Trimble W."/>
            <person name="Meyer F."/>
            <person name="Guglielmini J."/>
            <person name="Rocha E.P."/>
            <person name="Polz M.F."/>
        </authorList>
    </citation>
    <scope>NUCLEOTIDE SEQUENCE</scope>
    <source>
        <strain evidence="1">FF_1</strain>
    </source>
</reference>
<evidence type="ECO:0000313" key="1">
    <source>
        <dbReference type="EMBL" id="AKN36205.1"/>
    </source>
</evidence>
<dbReference type="EMBL" id="KP795476">
    <property type="protein sequence ID" value="AKN36205.1"/>
    <property type="molecule type" value="Genomic_DNA"/>
</dbReference>
<protein>
    <submittedName>
        <fullName evidence="1">Uncharacterized protein</fullName>
    </submittedName>
</protein>
<proteinExistence type="predicted"/>